<keyword evidence="2" id="KW-1185">Reference proteome</keyword>
<reference evidence="1 2" key="1">
    <citation type="submission" date="2018-05" db="EMBL/GenBank/DDBJ databases">
        <authorList>
            <person name="Goeker M."/>
            <person name="Huntemann M."/>
            <person name="Clum A."/>
            <person name="Pillay M."/>
            <person name="Palaniappan K."/>
            <person name="Varghese N."/>
            <person name="Mikhailova N."/>
            <person name="Stamatis D."/>
            <person name="Reddy T."/>
            <person name="Daum C."/>
            <person name="Shapiro N."/>
            <person name="Ivanova N."/>
            <person name="Kyrpides N."/>
            <person name="Woyke T."/>
        </authorList>
    </citation>
    <scope>NUCLEOTIDE SEQUENCE [LARGE SCALE GENOMIC DNA]</scope>
    <source>
        <strain evidence="1 2">DSM 26524</strain>
    </source>
</reference>
<dbReference type="PANTHER" id="PTHR36848:SF2">
    <property type="entry name" value="SECRETED PROTEIN"/>
    <property type="match status" value="1"/>
</dbReference>
<dbReference type="Gene3D" id="3.40.50.880">
    <property type="match status" value="1"/>
</dbReference>
<dbReference type="PANTHER" id="PTHR36848">
    <property type="entry name" value="DNA-BINDING PROTEIN (PUTATIVE SECRETED PROTEIN)-RELATED"/>
    <property type="match status" value="1"/>
</dbReference>
<proteinExistence type="predicted"/>
<dbReference type="RefSeq" id="WP_109626555.1">
    <property type="nucleotide sequence ID" value="NZ_CABJAT010000006.1"/>
</dbReference>
<dbReference type="AlphaFoldDB" id="A0AB73T4E0"/>
<evidence type="ECO:0000313" key="1">
    <source>
        <dbReference type="EMBL" id="PWJ75624.1"/>
    </source>
</evidence>
<evidence type="ECO:0000313" key="2">
    <source>
        <dbReference type="Proteomes" id="UP000245412"/>
    </source>
</evidence>
<dbReference type="InterPro" id="IPR053161">
    <property type="entry name" value="Ulvan_degrading_GH"/>
</dbReference>
<dbReference type="InterPro" id="IPR029062">
    <property type="entry name" value="Class_I_gatase-like"/>
</dbReference>
<accession>A0AB73T4E0</accession>
<dbReference type="EMBL" id="QGGY01000006">
    <property type="protein sequence ID" value="PWJ75624.1"/>
    <property type="molecule type" value="Genomic_DNA"/>
</dbReference>
<evidence type="ECO:0008006" key="3">
    <source>
        <dbReference type="Google" id="ProtNLM"/>
    </source>
</evidence>
<dbReference type="CDD" id="cd03143">
    <property type="entry name" value="A4_beta-galactosidase_middle_domain"/>
    <property type="match status" value="1"/>
</dbReference>
<comment type="caution">
    <text evidence="1">The sequence shown here is derived from an EMBL/GenBank/DDBJ whole genome shotgun (WGS) entry which is preliminary data.</text>
</comment>
<sequence length="1064" mass="124840">MGMYDKSAGKWSQEEFEHPGAEYREAPFWAWNCRLELDELKRQLDVFKEMGMGGFFPHSRSGMATRYLSDEFFGLVKECAEYGKKKGLLCYLYDEDRWPSGAAGGLVTKEICYRARHMVISPDRLEGYEAGRESFEKLESEYQPDDRGNTAKPKGYFICCFRVWLKEGYLERYEIMRDIQDGEGIWYVYLQLEEESPWYNGQTYLDTLNKSAVERFVELTYEGYYRHMGEMFGDGIPAVFTDEPQFTKKDSLMDHDSRTPVNFPYTNDFDDTFAARYGYHIEDRLPELIWNRENGKLSQARYHYHDHVCERFVEAFSDTIGAWCQRHGIVFTGHVFWEDNLYLQTRAVGETMRFYRSFQIPGVDMLRDDHFFVTLKQCQSVARQKGSAGIMSELYGVTNWHFDFKGYKIQGDWQAALGVSFRVPHLSLVSMEGEAKRDFPSSFNYQAPWKEEYPLIADHFARVNTAMTRGKPDVRVGVVHPIESYWVNWGVNTQLDGIRSQQDKHFQDMAEWLLFGLVDFDYISESLLSDEPEDCADDKVMHVGEMGYEAVIVPDCITLRRTTLERLERFRKRGGNVIFMGHIPEYIDALESGEAKALAEICTCIPFEKHALLEAVEKYRFLDATLLARELPDDYRTFYRDILSGARINNLIYQMRTDGDNRWIFLAHAYNSNQDTEWPDETEFSVKGFWKITLYDTLTGGKKETDVIYRDGRTWFYEDVYKQDSFLWLLEPAEMPAEGSIQRYHDGPGEREEYRVQRLDVPDDVRFEEPNVYLMDYAEWEIDSDGWQSQDNILRVDTKIREKLGWPVRSHKNVEQPWVRESEQEEEYPLKLRYMIYSEIECEGMLALERPQDLELYFNGEKKECAPEGYFVDKSIPVLKGFRVRRGENTIEVRLRYSRLTNLESMYFLGDFGVAVHGDRTALTRRKREIRIGDIVLQGYPFYGGNLDYVFRFTAEEKGQAQIFIPRYEGHLTAVWLDGEKLGPVAFAPHKKSLGCLEKGEHELRIRVYGNRFNTFGQLHLPDIRWTYWGPDSWRSHGSNWLTSYHFRPAGLVTSPELLWKKEE</sequence>
<protein>
    <recommendedName>
        <fullName evidence="3">Glycoside hydrolase</fullName>
    </recommendedName>
</protein>
<name>A0AB73T4E0_9FIRM</name>
<organism evidence="1 2">
    <name type="scientific">Murimonas intestini</name>
    <dbReference type="NCBI Taxonomy" id="1337051"/>
    <lineage>
        <taxon>Bacteria</taxon>
        <taxon>Bacillati</taxon>
        <taxon>Bacillota</taxon>
        <taxon>Clostridia</taxon>
        <taxon>Lachnospirales</taxon>
        <taxon>Lachnospiraceae</taxon>
        <taxon>Murimonas</taxon>
    </lineage>
</organism>
<gene>
    <name evidence="1" type="ORF">C7383_106194</name>
</gene>
<dbReference type="Proteomes" id="UP000245412">
    <property type="component" value="Unassembled WGS sequence"/>
</dbReference>